<gene>
    <name evidence="6" type="ORF">EIP91_006495</name>
</gene>
<comment type="caution">
    <text evidence="6">The sequence shown here is derived from an EMBL/GenBank/DDBJ whole genome shotgun (WGS) entry which is preliminary data.</text>
</comment>
<proteinExistence type="predicted"/>
<accession>A0A4R0RZ56</accession>
<evidence type="ECO:0000256" key="3">
    <source>
        <dbReference type="ARBA" id="ARBA00022827"/>
    </source>
</evidence>
<dbReference type="Proteomes" id="UP000292702">
    <property type="component" value="Unassembled WGS sequence"/>
</dbReference>
<dbReference type="GO" id="GO:0016709">
    <property type="term" value="F:oxidoreductase activity, acting on paired donors, with incorporation or reduction of molecular oxygen, NAD(P)H as one donor, and incorporation of one atom of oxygen"/>
    <property type="evidence" value="ECO:0007669"/>
    <property type="project" value="UniProtKB-ARBA"/>
</dbReference>
<dbReference type="EMBL" id="RWJN01000035">
    <property type="protein sequence ID" value="TCD69728.1"/>
    <property type="molecule type" value="Genomic_DNA"/>
</dbReference>
<evidence type="ECO:0000256" key="1">
    <source>
        <dbReference type="ARBA" id="ARBA00001974"/>
    </source>
</evidence>
<evidence type="ECO:0000256" key="4">
    <source>
        <dbReference type="ARBA" id="ARBA00023002"/>
    </source>
</evidence>
<keyword evidence="4" id="KW-0560">Oxidoreductase</keyword>
<keyword evidence="2" id="KW-0285">Flavoprotein</keyword>
<comment type="cofactor">
    <cofactor evidence="1">
        <name>FAD</name>
        <dbReference type="ChEBI" id="CHEBI:57692"/>
    </cofactor>
</comment>
<evidence type="ECO:0000313" key="6">
    <source>
        <dbReference type="EMBL" id="TCD69728.1"/>
    </source>
</evidence>
<dbReference type="PANTHER" id="PTHR43004">
    <property type="entry name" value="TRK SYSTEM POTASSIUM UPTAKE PROTEIN"/>
    <property type="match status" value="1"/>
</dbReference>
<organism evidence="6 7">
    <name type="scientific">Steccherinum ochraceum</name>
    <dbReference type="NCBI Taxonomy" id="92696"/>
    <lineage>
        <taxon>Eukaryota</taxon>
        <taxon>Fungi</taxon>
        <taxon>Dikarya</taxon>
        <taxon>Basidiomycota</taxon>
        <taxon>Agaricomycotina</taxon>
        <taxon>Agaricomycetes</taxon>
        <taxon>Polyporales</taxon>
        <taxon>Steccherinaceae</taxon>
        <taxon>Steccherinum</taxon>
    </lineage>
</organism>
<feature type="domain" description="FAD-binding" evidence="5">
    <location>
        <begin position="8"/>
        <end position="376"/>
    </location>
</feature>
<dbReference type="OrthoDB" id="2690153at2759"/>
<keyword evidence="7" id="KW-1185">Reference proteome</keyword>
<dbReference type="InterPro" id="IPR036188">
    <property type="entry name" value="FAD/NAD-bd_sf"/>
</dbReference>
<keyword evidence="3" id="KW-0274">FAD</keyword>
<dbReference type="AlphaFoldDB" id="A0A4R0RZ56"/>
<dbReference type="PANTHER" id="PTHR43004:SF19">
    <property type="entry name" value="BINDING MONOOXYGENASE, PUTATIVE (JCVI)-RELATED"/>
    <property type="match status" value="1"/>
</dbReference>
<dbReference type="Gene3D" id="3.30.70.2450">
    <property type="match status" value="1"/>
</dbReference>
<evidence type="ECO:0000313" key="7">
    <source>
        <dbReference type="Proteomes" id="UP000292702"/>
    </source>
</evidence>
<protein>
    <recommendedName>
        <fullName evidence="5">FAD-binding domain-containing protein</fullName>
    </recommendedName>
</protein>
<dbReference type="SUPFAM" id="SSF51905">
    <property type="entry name" value="FAD/NAD(P)-binding domain"/>
    <property type="match status" value="1"/>
</dbReference>
<dbReference type="STRING" id="92696.A0A4R0RZ56"/>
<sequence length="438" mass="46334">MSLPEIAEVLIVGAGPAGLACALSLHKKGCRNIIMVDATENNANGSRAMAIHAATLEVLSSIGVAQSLVDVGNPVQTMRGYDVGGNGFVTIADFSSLKSSRFPYLLVIPQTVTERVLGEHIKAAGIKVLRPFKAVGIQPDQHDKRYTTVLFEGGQTVKARYVIGADGARSAIRQAAGIDFKDPSAAPSALANSSLNQAALGDVTYTKPLPPLFDNPIFILSPNNLFLSAPLRVNEGDPSRMYRIVSGVPDSDTAPPSHPDKYYLQGLLDKSGLITAAGGAGIAIDEVSWSTRYKTRSCIADTFFTRLDGGQGGAILLIGDAAHIHSPAGGQGMNLGLRDAVSLGTTLAPLIASSSVDDTSLRAWADERRQLGLKIIKLTKSILGIASGQNGRGMVWIGGYVPVPIQWCTLRSWGLWVLNRSSWLQGLVAWRLSGLGNV</sequence>
<dbReference type="PRINTS" id="PR00420">
    <property type="entry name" value="RNGMNOXGNASE"/>
</dbReference>
<dbReference type="InterPro" id="IPR050641">
    <property type="entry name" value="RIFMO-like"/>
</dbReference>
<dbReference type="Gene3D" id="3.50.50.60">
    <property type="entry name" value="FAD/NAD(P)-binding domain"/>
    <property type="match status" value="1"/>
</dbReference>
<name>A0A4R0RZ56_9APHY</name>
<evidence type="ECO:0000256" key="2">
    <source>
        <dbReference type="ARBA" id="ARBA00022630"/>
    </source>
</evidence>
<dbReference type="Pfam" id="PF01494">
    <property type="entry name" value="FAD_binding_3"/>
    <property type="match status" value="1"/>
</dbReference>
<evidence type="ECO:0000259" key="5">
    <source>
        <dbReference type="Pfam" id="PF01494"/>
    </source>
</evidence>
<dbReference type="GO" id="GO:0071949">
    <property type="term" value="F:FAD binding"/>
    <property type="evidence" value="ECO:0007669"/>
    <property type="project" value="InterPro"/>
</dbReference>
<reference evidence="6 7" key="1">
    <citation type="submission" date="2018-11" db="EMBL/GenBank/DDBJ databases">
        <title>Genome assembly of Steccherinum ochraceum LE-BIN_3174, the white-rot fungus of the Steccherinaceae family (The Residual Polyporoid clade, Polyporales, Basidiomycota).</title>
        <authorList>
            <person name="Fedorova T.V."/>
            <person name="Glazunova O.A."/>
            <person name="Landesman E.O."/>
            <person name="Moiseenko K.V."/>
            <person name="Psurtseva N.V."/>
            <person name="Savinova O.S."/>
            <person name="Shakhova N.V."/>
            <person name="Tyazhelova T.V."/>
            <person name="Vasina D.V."/>
        </authorList>
    </citation>
    <scope>NUCLEOTIDE SEQUENCE [LARGE SCALE GENOMIC DNA]</scope>
    <source>
        <strain evidence="6 7">LE-BIN_3174</strain>
    </source>
</reference>
<dbReference type="InterPro" id="IPR002938">
    <property type="entry name" value="FAD-bd"/>
</dbReference>